<dbReference type="Proteomes" id="UP000479190">
    <property type="component" value="Unassembled WGS sequence"/>
</dbReference>
<gene>
    <name evidence="1" type="ORF">TBRA_LOCUS11286</name>
</gene>
<proteinExistence type="predicted"/>
<evidence type="ECO:0000313" key="2">
    <source>
        <dbReference type="Proteomes" id="UP000479190"/>
    </source>
</evidence>
<dbReference type="EMBL" id="CADCXV010000968">
    <property type="protein sequence ID" value="CAB0039546.1"/>
    <property type="molecule type" value="Genomic_DNA"/>
</dbReference>
<keyword evidence="2" id="KW-1185">Reference proteome</keyword>
<sequence>MAKDVIDKVAIQLDEFSEKIDYFYLTLKSRRGESRDQRASSPLHCPPTLVGSAAATLLCTCLIYIVEDGISTDQQPQVRRSRLFTPKSKQCLKKISSFASSLSENKDSSGASRPLVVLYYSHWLQPSEKKWSKKEKLWSAHWNRARLGDQAPHSNSKLRCIISVVNSNIYKSNSSLLQALLKKASSKKCARRWERAEQRWEHACFVYDPLYRERAAAMPPRDAAYHMRGNKTFMACLQRERDSERAREIPIYTKSGLYNGARTIQVDPVFNHKLFLKINQTHDLQYFQSDKIESRENRFTSRLTPVLATVITTRSSASVVLVYGVAERAIVLLQSAADRIYASLLPQRDHRL</sequence>
<accession>A0A6H5IQ21</accession>
<dbReference type="AlphaFoldDB" id="A0A6H5IQ21"/>
<reference evidence="1 2" key="1">
    <citation type="submission" date="2020-02" db="EMBL/GenBank/DDBJ databases">
        <authorList>
            <person name="Ferguson B K."/>
        </authorList>
    </citation>
    <scope>NUCLEOTIDE SEQUENCE [LARGE SCALE GENOMIC DNA]</scope>
</reference>
<evidence type="ECO:0000313" key="1">
    <source>
        <dbReference type="EMBL" id="CAB0039546.1"/>
    </source>
</evidence>
<protein>
    <submittedName>
        <fullName evidence="1">Uncharacterized protein</fullName>
    </submittedName>
</protein>
<organism evidence="1 2">
    <name type="scientific">Trichogramma brassicae</name>
    <dbReference type="NCBI Taxonomy" id="86971"/>
    <lineage>
        <taxon>Eukaryota</taxon>
        <taxon>Metazoa</taxon>
        <taxon>Ecdysozoa</taxon>
        <taxon>Arthropoda</taxon>
        <taxon>Hexapoda</taxon>
        <taxon>Insecta</taxon>
        <taxon>Pterygota</taxon>
        <taxon>Neoptera</taxon>
        <taxon>Endopterygota</taxon>
        <taxon>Hymenoptera</taxon>
        <taxon>Apocrita</taxon>
        <taxon>Proctotrupomorpha</taxon>
        <taxon>Chalcidoidea</taxon>
        <taxon>Trichogrammatidae</taxon>
        <taxon>Trichogramma</taxon>
    </lineage>
</organism>
<name>A0A6H5IQ21_9HYME</name>